<keyword evidence="5" id="KW-1185">Reference proteome</keyword>
<evidence type="ECO:0000313" key="5">
    <source>
        <dbReference type="Proteomes" id="UP000662783"/>
    </source>
</evidence>
<feature type="transmembrane region" description="Helical" evidence="1">
    <location>
        <begin position="92"/>
        <end position="113"/>
    </location>
</feature>
<dbReference type="KEGG" id="fuv:JR347_02975"/>
<dbReference type="PIRSF" id="PIRSF018266">
    <property type="entry name" value="FecR"/>
    <property type="match status" value="1"/>
</dbReference>
<reference evidence="4" key="1">
    <citation type="submission" date="2021-02" db="EMBL/GenBank/DDBJ databases">
        <title>Fulvivirga sp. S481 isolated from sea water.</title>
        <authorList>
            <person name="Bae S.S."/>
            <person name="Baek K."/>
        </authorList>
    </citation>
    <scope>NUCLEOTIDE SEQUENCE</scope>
    <source>
        <strain evidence="4">S481</strain>
    </source>
</reference>
<dbReference type="GO" id="GO:0016989">
    <property type="term" value="F:sigma factor antagonist activity"/>
    <property type="evidence" value="ECO:0007669"/>
    <property type="project" value="TreeGrafter"/>
</dbReference>
<dbReference type="InterPro" id="IPR012373">
    <property type="entry name" value="Ferrdict_sens_TM"/>
</dbReference>
<dbReference type="EMBL" id="CP070608">
    <property type="protein sequence ID" value="QSE98060.1"/>
    <property type="molecule type" value="Genomic_DNA"/>
</dbReference>
<dbReference type="Pfam" id="PF04773">
    <property type="entry name" value="FecR"/>
    <property type="match status" value="1"/>
</dbReference>
<dbReference type="PANTHER" id="PTHR30273:SF2">
    <property type="entry name" value="PROTEIN FECR"/>
    <property type="match status" value="1"/>
</dbReference>
<dbReference type="RefSeq" id="WP_205722568.1">
    <property type="nucleotide sequence ID" value="NZ_CP070608.1"/>
</dbReference>
<protein>
    <submittedName>
        <fullName evidence="4">FecR domain-containing protein</fullName>
    </submittedName>
</protein>
<accession>A0A974WKX0</accession>
<sequence>MSEDKNHIEILIAKVITGQSTYDERIAVEDWCKESAENQQVFDHYKKLYAIDKGHFTVPDLAIDVDSEWELFRSKVSGAKTIEMTPKSSANWLKVAAAILLIFASTFIIYKYLFSDSLIIHQTADAKQEYVLPDKSIVTLNANSSISYTSEFGSTTRAIELKGEAFFEVERNEKLPFIISAGDARVTVLGTSFNVSTTSSATEVVVSTGLVALSSQSTDKKIELGVGDAGKLSSQGELIQYKNEDTNFNSWKTGLIVFESTSLKKAIEDLNKVYKSSISISDEVTATCEVTATFDNQPLDSVLKVLTSTLDLTIEQTGQDIEITKAGC</sequence>
<keyword evidence="1" id="KW-0472">Membrane</keyword>
<name>A0A974WKX0_9BACT</name>
<evidence type="ECO:0000259" key="3">
    <source>
        <dbReference type="Pfam" id="PF16344"/>
    </source>
</evidence>
<organism evidence="4 5">
    <name type="scientific">Fulvivirga lutea</name>
    <dbReference type="NCBI Taxonomy" id="2810512"/>
    <lineage>
        <taxon>Bacteria</taxon>
        <taxon>Pseudomonadati</taxon>
        <taxon>Bacteroidota</taxon>
        <taxon>Cytophagia</taxon>
        <taxon>Cytophagales</taxon>
        <taxon>Fulvivirgaceae</taxon>
        <taxon>Fulvivirga</taxon>
    </lineage>
</organism>
<dbReference type="Pfam" id="PF16344">
    <property type="entry name" value="FecR_C"/>
    <property type="match status" value="1"/>
</dbReference>
<dbReference type="InterPro" id="IPR006860">
    <property type="entry name" value="FecR"/>
</dbReference>
<proteinExistence type="predicted"/>
<dbReference type="InterPro" id="IPR032508">
    <property type="entry name" value="FecR_C"/>
</dbReference>
<dbReference type="Gene3D" id="2.60.120.1440">
    <property type="match status" value="1"/>
</dbReference>
<dbReference type="Gene3D" id="3.55.50.30">
    <property type="match status" value="1"/>
</dbReference>
<evidence type="ECO:0000313" key="4">
    <source>
        <dbReference type="EMBL" id="QSE98060.1"/>
    </source>
</evidence>
<feature type="domain" description="FecR protein" evidence="2">
    <location>
        <begin position="123"/>
        <end position="211"/>
    </location>
</feature>
<dbReference type="AlphaFoldDB" id="A0A974WKX0"/>
<feature type="domain" description="Protein FecR C-terminal" evidence="3">
    <location>
        <begin position="256"/>
        <end position="323"/>
    </location>
</feature>
<keyword evidence="1" id="KW-1133">Transmembrane helix</keyword>
<dbReference type="PANTHER" id="PTHR30273">
    <property type="entry name" value="PERIPLASMIC SIGNAL SENSOR AND SIGMA FACTOR ACTIVATOR FECR-RELATED"/>
    <property type="match status" value="1"/>
</dbReference>
<keyword evidence="1" id="KW-0812">Transmembrane</keyword>
<dbReference type="Proteomes" id="UP000662783">
    <property type="component" value="Chromosome"/>
</dbReference>
<gene>
    <name evidence="4" type="ORF">JR347_02975</name>
</gene>
<evidence type="ECO:0000259" key="2">
    <source>
        <dbReference type="Pfam" id="PF04773"/>
    </source>
</evidence>
<evidence type="ECO:0000256" key="1">
    <source>
        <dbReference type="SAM" id="Phobius"/>
    </source>
</evidence>